<dbReference type="Proteomes" id="UP000313359">
    <property type="component" value="Unassembled WGS sequence"/>
</dbReference>
<keyword evidence="2" id="KW-0472">Membrane</keyword>
<feature type="domain" description="DUF6533" evidence="3">
    <location>
        <begin position="27"/>
        <end position="69"/>
    </location>
</feature>
<evidence type="ECO:0000256" key="1">
    <source>
        <dbReference type="SAM" id="MobiDB-lite"/>
    </source>
</evidence>
<evidence type="ECO:0000313" key="4">
    <source>
        <dbReference type="EMBL" id="RPD57257.1"/>
    </source>
</evidence>
<protein>
    <recommendedName>
        <fullName evidence="3">DUF6533 domain-containing protein</fullName>
    </recommendedName>
</protein>
<dbReference type="OrthoDB" id="2744098at2759"/>
<gene>
    <name evidence="4" type="ORF">L227DRAFT_655663</name>
</gene>
<dbReference type="InterPro" id="IPR045340">
    <property type="entry name" value="DUF6533"/>
</dbReference>
<evidence type="ECO:0000256" key="2">
    <source>
        <dbReference type="SAM" id="Phobius"/>
    </source>
</evidence>
<feature type="transmembrane region" description="Helical" evidence="2">
    <location>
        <begin position="103"/>
        <end position="127"/>
    </location>
</feature>
<name>A0A5C2S1F0_9APHY</name>
<keyword evidence="5" id="KW-1185">Reference proteome</keyword>
<accession>A0A5C2S1F0</accession>
<reference evidence="4" key="1">
    <citation type="journal article" date="2018" name="Genome Biol. Evol.">
        <title>Genomics and development of Lentinus tigrinus, a white-rot wood-decaying mushroom with dimorphic fruiting bodies.</title>
        <authorList>
            <person name="Wu B."/>
            <person name="Xu Z."/>
            <person name="Knudson A."/>
            <person name="Carlson A."/>
            <person name="Chen N."/>
            <person name="Kovaka S."/>
            <person name="LaButti K."/>
            <person name="Lipzen A."/>
            <person name="Pennachio C."/>
            <person name="Riley R."/>
            <person name="Schakwitz W."/>
            <person name="Umezawa K."/>
            <person name="Ohm R.A."/>
            <person name="Grigoriev I.V."/>
            <person name="Nagy L.G."/>
            <person name="Gibbons J."/>
            <person name="Hibbett D."/>
        </authorList>
    </citation>
    <scope>NUCLEOTIDE SEQUENCE [LARGE SCALE GENOMIC DNA]</scope>
    <source>
        <strain evidence="4">ALCF2SS1-6</strain>
    </source>
</reference>
<dbReference type="EMBL" id="ML122282">
    <property type="protein sequence ID" value="RPD57257.1"/>
    <property type="molecule type" value="Genomic_DNA"/>
</dbReference>
<feature type="region of interest" description="Disordered" evidence="1">
    <location>
        <begin position="328"/>
        <end position="354"/>
    </location>
</feature>
<feature type="transmembrane region" description="Helical" evidence="2">
    <location>
        <begin position="134"/>
        <end position="153"/>
    </location>
</feature>
<keyword evidence="2" id="KW-0812">Transmembrane</keyword>
<proteinExistence type="predicted"/>
<keyword evidence="2" id="KW-1133">Transmembrane helix</keyword>
<feature type="transmembrane region" description="Helical" evidence="2">
    <location>
        <begin position="65"/>
        <end position="83"/>
    </location>
</feature>
<dbReference type="AlphaFoldDB" id="A0A5C2S1F0"/>
<organism evidence="4 5">
    <name type="scientific">Lentinus tigrinus ALCF2SS1-6</name>
    <dbReference type="NCBI Taxonomy" id="1328759"/>
    <lineage>
        <taxon>Eukaryota</taxon>
        <taxon>Fungi</taxon>
        <taxon>Dikarya</taxon>
        <taxon>Basidiomycota</taxon>
        <taxon>Agaricomycotina</taxon>
        <taxon>Agaricomycetes</taxon>
        <taxon>Polyporales</taxon>
        <taxon>Polyporaceae</taxon>
        <taxon>Lentinus</taxon>
    </lineage>
</organism>
<dbReference type="Pfam" id="PF20151">
    <property type="entry name" value="DUF6533"/>
    <property type="match status" value="1"/>
</dbReference>
<evidence type="ECO:0000313" key="5">
    <source>
        <dbReference type="Proteomes" id="UP000313359"/>
    </source>
</evidence>
<evidence type="ECO:0000259" key="3">
    <source>
        <dbReference type="Pfam" id="PF20151"/>
    </source>
</evidence>
<sequence>MSDDPNAYAAEIISDFSSVLSSNCAGYASIAMVFYEDVITIGREVELFWGQRLTAASFLFFLNRYLTIIFLLSNMLGSIYPPTSLLLHPPGELSKRFFRCAQWIHGTVSVKLLLYLPWAAFSALRVFALTRGQWALGALVFLLSIVPLVINFVDYHWSVPFIDSYFGCSEGTTETIFISKLVTGLSRGSLILADLIVIAVTWHTTYKTTQIAREGRLATSSLSLILLRDGTIYFLIILIMNVLHLMFSVGDFFSKYASISDVSLLLEPTESVLISRFLMNLQETNLRLTSGASVNSSPFTDAAVTSTIRFDRVVGSLGNSVYSSTPAEDGNALDGSDSTGTLTEKGCDAGVEST</sequence>
<feature type="transmembrane region" description="Helical" evidence="2">
    <location>
        <begin position="232"/>
        <end position="253"/>
    </location>
</feature>